<name>A0A5N6HEI0_ASPFL</name>
<dbReference type="AlphaFoldDB" id="A0A5N6HEI0"/>
<dbReference type="SUPFAM" id="SSF110395">
    <property type="entry name" value="CutC-like"/>
    <property type="match status" value="1"/>
</dbReference>
<evidence type="ECO:0000256" key="2">
    <source>
        <dbReference type="ARBA" id="ARBA00019014"/>
    </source>
</evidence>
<protein>
    <recommendedName>
        <fullName evidence="2">Copper homeostasis protein cutC homolog</fullName>
    </recommendedName>
</protein>
<evidence type="ECO:0000313" key="4">
    <source>
        <dbReference type="EMBL" id="KAB8252866.1"/>
    </source>
</evidence>
<gene>
    <name evidence="4" type="ORF">BDV35DRAFT_375729</name>
</gene>
<dbReference type="Gene3D" id="3.20.20.380">
    <property type="entry name" value="Copper homeostasis (CutC) domain"/>
    <property type="match status" value="1"/>
</dbReference>
<dbReference type="PANTHER" id="PTHR12598:SF0">
    <property type="entry name" value="COPPER HOMEOSTASIS PROTEIN CUTC HOMOLOG"/>
    <property type="match status" value="1"/>
</dbReference>
<dbReference type="VEuPathDB" id="FungiDB:F9C07_5212"/>
<dbReference type="PANTHER" id="PTHR12598">
    <property type="entry name" value="COPPER HOMEOSTASIS PROTEIN CUTC"/>
    <property type="match status" value="1"/>
</dbReference>
<dbReference type="GO" id="GO:0005507">
    <property type="term" value="F:copper ion binding"/>
    <property type="evidence" value="ECO:0007669"/>
    <property type="project" value="TreeGrafter"/>
</dbReference>
<proteinExistence type="inferred from homology"/>
<dbReference type="Pfam" id="PF03932">
    <property type="entry name" value="CutC"/>
    <property type="match status" value="1"/>
</dbReference>
<sequence length="342" mass="37509">MEQIQPDSPSRNSTNNGSSKDAASPLLEIACFNEESAIIAAKSGADRIELCRDYASGGLSPDPEALAILKSQISIPIYVMIRPHAESFYYSDTDFEAMKRTMHSLREKGADGFVFGILTQNTSAQAAPRIDVARNKELVELAQGRPCTFHRAFDLISESNWDTALAGIVECGFTSILTSGPSGGTAIECVDHLDRLVHERLEQLRGRVEGHARLPQIIPVKAHVSSEDVGHGNGHIDPYAMPDFLQTLRNPCPHLRVECIILLFGLFNLDNGVFPIRIDAHSPRNQVCIKGEGSLEKPSRMGESTLVDNRNQITDFHQDAKEVVKHLVPSIAAVFKSLFGQV</sequence>
<evidence type="ECO:0000256" key="1">
    <source>
        <dbReference type="ARBA" id="ARBA00007768"/>
    </source>
</evidence>
<dbReference type="EMBL" id="ML734553">
    <property type="protein sequence ID" value="KAB8252866.1"/>
    <property type="molecule type" value="Genomic_DNA"/>
</dbReference>
<feature type="region of interest" description="Disordered" evidence="3">
    <location>
        <begin position="1"/>
        <end position="21"/>
    </location>
</feature>
<evidence type="ECO:0000256" key="3">
    <source>
        <dbReference type="SAM" id="MobiDB-lite"/>
    </source>
</evidence>
<dbReference type="Proteomes" id="UP000325434">
    <property type="component" value="Unassembled WGS sequence"/>
</dbReference>
<reference evidence="4" key="1">
    <citation type="submission" date="2019-04" db="EMBL/GenBank/DDBJ databases">
        <title>Friends and foes A comparative genomics study of 23 Aspergillus species from section Flavi.</title>
        <authorList>
            <consortium name="DOE Joint Genome Institute"/>
            <person name="Kjaerbolling I."/>
            <person name="Vesth T."/>
            <person name="Frisvad J.C."/>
            <person name="Nybo J.L."/>
            <person name="Theobald S."/>
            <person name="Kildgaard S."/>
            <person name="Isbrandt T."/>
            <person name="Kuo A."/>
            <person name="Sato A."/>
            <person name="Lyhne E.K."/>
            <person name="Kogle M.E."/>
            <person name="Wiebenga A."/>
            <person name="Kun R.S."/>
            <person name="Lubbers R.J."/>
            <person name="Makela M.R."/>
            <person name="Barry K."/>
            <person name="Chovatia M."/>
            <person name="Clum A."/>
            <person name="Daum C."/>
            <person name="Haridas S."/>
            <person name="He G."/>
            <person name="LaButti K."/>
            <person name="Lipzen A."/>
            <person name="Mondo S."/>
            <person name="Riley R."/>
            <person name="Salamov A."/>
            <person name="Simmons B.A."/>
            <person name="Magnuson J.K."/>
            <person name="Henrissat B."/>
            <person name="Mortensen U.H."/>
            <person name="Larsen T.O."/>
            <person name="Devries R.P."/>
            <person name="Grigoriev I.V."/>
            <person name="Machida M."/>
            <person name="Baker S.E."/>
            <person name="Andersen M.R."/>
        </authorList>
    </citation>
    <scope>NUCLEOTIDE SEQUENCE [LARGE SCALE GENOMIC DNA]</scope>
    <source>
        <strain evidence="4">CBS 121.62</strain>
    </source>
</reference>
<dbReference type="VEuPathDB" id="FungiDB:AFLA_007427"/>
<accession>A0A5N6HEI0</accession>
<dbReference type="InterPro" id="IPR005627">
    <property type="entry name" value="CutC-like"/>
</dbReference>
<dbReference type="InterPro" id="IPR036822">
    <property type="entry name" value="CutC-like_dom_sf"/>
</dbReference>
<comment type="similarity">
    <text evidence="1">Belongs to the CutC family.</text>
</comment>
<organism evidence="4">
    <name type="scientific">Aspergillus flavus</name>
    <dbReference type="NCBI Taxonomy" id="5059"/>
    <lineage>
        <taxon>Eukaryota</taxon>
        <taxon>Fungi</taxon>
        <taxon>Dikarya</taxon>
        <taxon>Ascomycota</taxon>
        <taxon>Pezizomycotina</taxon>
        <taxon>Eurotiomycetes</taxon>
        <taxon>Eurotiomycetidae</taxon>
        <taxon>Eurotiales</taxon>
        <taxon>Aspergillaceae</taxon>
        <taxon>Aspergillus</taxon>
        <taxon>Aspergillus subgen. Circumdati</taxon>
    </lineage>
</organism>